<dbReference type="SUPFAM" id="SSF51735">
    <property type="entry name" value="NAD(P)-binding Rossmann-fold domains"/>
    <property type="match status" value="1"/>
</dbReference>
<dbReference type="PANTHER" id="PTHR48079">
    <property type="entry name" value="PROTEIN YEEZ"/>
    <property type="match status" value="1"/>
</dbReference>
<dbReference type="RefSeq" id="WP_105040660.1">
    <property type="nucleotide sequence ID" value="NZ_PPSL01000005.1"/>
</dbReference>
<protein>
    <submittedName>
        <fullName evidence="2">3-beta hydroxysteroid dehydrogenase</fullName>
    </submittedName>
</protein>
<evidence type="ECO:0000313" key="3">
    <source>
        <dbReference type="Proteomes" id="UP000239872"/>
    </source>
</evidence>
<dbReference type="PANTHER" id="PTHR48079:SF6">
    <property type="entry name" value="NAD(P)-BINDING DOMAIN-CONTAINING PROTEIN-RELATED"/>
    <property type="match status" value="1"/>
</dbReference>
<name>A0A2S7ST58_9BACT</name>
<dbReference type="EMBL" id="PPSL01000005">
    <property type="protein sequence ID" value="PQJ09888.1"/>
    <property type="molecule type" value="Genomic_DNA"/>
</dbReference>
<accession>A0A2S7ST58</accession>
<sequence length="327" mass="36311">MILVTGASGFLGKHLVRRLSAQGEPVRALYHNNPPSETDKALPNIQWQKADLLDVFDVEEVMQGVTHIYHCAAIVSFQPSGHQQMLHFNPESTANIVNQAIEQGITKMVYVSSVAALGRSGAIQKEITEDEEWGESGYNSAYGISKYMAETEVWRGIGEGLNAVIVNPGIILGEGDFNEGSAELMKVAFSEFPFYTKGVNGWVDVQDVATLLCELMRSEHEAERYIISAGNYSYYKIFTLMAGALGKKPPHIHANSFITSLIWRWGKLQSMFGKRPLITKETASNAHSTSLYNNKKLLSALPSFTYTSIEETIQRMAKSFLNVHNIK</sequence>
<organism evidence="2 3">
    <name type="scientific">Flavipsychrobacter stenotrophus</name>
    <dbReference type="NCBI Taxonomy" id="2077091"/>
    <lineage>
        <taxon>Bacteria</taxon>
        <taxon>Pseudomonadati</taxon>
        <taxon>Bacteroidota</taxon>
        <taxon>Chitinophagia</taxon>
        <taxon>Chitinophagales</taxon>
        <taxon>Chitinophagaceae</taxon>
        <taxon>Flavipsychrobacter</taxon>
    </lineage>
</organism>
<dbReference type="OrthoDB" id="596910at2"/>
<dbReference type="Gene3D" id="3.40.50.720">
    <property type="entry name" value="NAD(P)-binding Rossmann-like Domain"/>
    <property type="match status" value="1"/>
</dbReference>
<dbReference type="InterPro" id="IPR001509">
    <property type="entry name" value="Epimerase_deHydtase"/>
</dbReference>
<dbReference type="GO" id="GO:0004029">
    <property type="term" value="F:aldehyde dehydrogenase (NAD+) activity"/>
    <property type="evidence" value="ECO:0007669"/>
    <property type="project" value="TreeGrafter"/>
</dbReference>
<dbReference type="Proteomes" id="UP000239872">
    <property type="component" value="Unassembled WGS sequence"/>
</dbReference>
<evidence type="ECO:0000313" key="2">
    <source>
        <dbReference type="EMBL" id="PQJ09888.1"/>
    </source>
</evidence>
<proteinExistence type="predicted"/>
<dbReference type="InterPro" id="IPR036291">
    <property type="entry name" value="NAD(P)-bd_dom_sf"/>
</dbReference>
<keyword evidence="3" id="KW-1185">Reference proteome</keyword>
<dbReference type="AlphaFoldDB" id="A0A2S7ST58"/>
<gene>
    <name evidence="2" type="ORF">CJD36_018375</name>
</gene>
<dbReference type="Pfam" id="PF01370">
    <property type="entry name" value="Epimerase"/>
    <property type="match status" value="1"/>
</dbReference>
<feature type="domain" description="NAD-dependent epimerase/dehydratase" evidence="1">
    <location>
        <begin position="2"/>
        <end position="218"/>
    </location>
</feature>
<dbReference type="InterPro" id="IPR051783">
    <property type="entry name" value="NAD(P)-dependent_oxidoreduct"/>
</dbReference>
<comment type="caution">
    <text evidence="2">The sequence shown here is derived from an EMBL/GenBank/DDBJ whole genome shotgun (WGS) entry which is preliminary data.</text>
</comment>
<dbReference type="GO" id="GO:0005737">
    <property type="term" value="C:cytoplasm"/>
    <property type="evidence" value="ECO:0007669"/>
    <property type="project" value="TreeGrafter"/>
</dbReference>
<evidence type="ECO:0000259" key="1">
    <source>
        <dbReference type="Pfam" id="PF01370"/>
    </source>
</evidence>
<reference evidence="2 3" key="1">
    <citation type="submission" date="2018-01" db="EMBL/GenBank/DDBJ databases">
        <title>A novel member of the phylum Bacteroidetes isolated from glacier ice.</title>
        <authorList>
            <person name="Liu Q."/>
            <person name="Xin Y.-H."/>
        </authorList>
    </citation>
    <scope>NUCLEOTIDE SEQUENCE [LARGE SCALE GENOMIC DNA]</scope>
    <source>
        <strain evidence="2 3">RB1R16</strain>
    </source>
</reference>